<dbReference type="PANTHER" id="PTHR40037:SF1">
    <property type="entry name" value="PHOSPHOESTERASE SAOUHSC_00951-RELATED"/>
    <property type="match status" value="1"/>
</dbReference>
<evidence type="ECO:0000313" key="1">
    <source>
        <dbReference type="EMBL" id="NKZ18424.1"/>
    </source>
</evidence>
<dbReference type="RefSeq" id="WP_168676607.1">
    <property type="nucleotide sequence ID" value="NZ_BPKV01000005.1"/>
</dbReference>
<dbReference type="PANTHER" id="PTHR40037">
    <property type="entry name" value="PHOSPHOESTERASE YJCG-RELATED"/>
    <property type="match status" value="1"/>
</dbReference>
<comment type="caution">
    <text evidence="1">The sequence shown here is derived from an EMBL/GenBank/DDBJ whole genome shotgun (WGS) entry which is preliminary data.</text>
</comment>
<accession>A0A846ZED2</accession>
<evidence type="ECO:0000313" key="2">
    <source>
        <dbReference type="Proteomes" id="UP000590460"/>
    </source>
</evidence>
<dbReference type="SUPFAM" id="SSF55144">
    <property type="entry name" value="LigT-like"/>
    <property type="match status" value="1"/>
</dbReference>
<organism evidence="1 2">
    <name type="scientific">Leuconostoc holzapfelii</name>
    <dbReference type="NCBI Taxonomy" id="434464"/>
    <lineage>
        <taxon>Bacteria</taxon>
        <taxon>Bacillati</taxon>
        <taxon>Bacillota</taxon>
        <taxon>Bacilli</taxon>
        <taxon>Lactobacillales</taxon>
        <taxon>Lactobacillaceae</taxon>
        <taxon>Leuconostoc</taxon>
    </lineage>
</organism>
<dbReference type="GO" id="GO:0016874">
    <property type="term" value="F:ligase activity"/>
    <property type="evidence" value="ECO:0007669"/>
    <property type="project" value="UniProtKB-KW"/>
</dbReference>
<dbReference type="AlphaFoldDB" id="A0A846ZED2"/>
<sequence>MGLRSVLLFPQVNMPLIHDVRRQYDALAEHIPPHISLVFPFESDTSDETVCQVVTDAFQHVSSFDITLNQVAGDPDNGYVWLVVDQGSDEMTALHDKLYQSPIFMNHLRQDIPYKPHMTIAQGISAEKAYRLMAELPQKSLTYTTRIEVVSVEHILNNDDSEVFFNLALR</sequence>
<dbReference type="Gene3D" id="3.90.1140.10">
    <property type="entry name" value="Cyclic phosphodiesterase"/>
    <property type="match status" value="1"/>
</dbReference>
<dbReference type="Pfam" id="PF13563">
    <property type="entry name" value="2_5_RNA_ligase2"/>
    <property type="match status" value="1"/>
</dbReference>
<reference evidence="1 2" key="1">
    <citation type="submission" date="2020-04" db="EMBL/GenBank/DDBJ databases">
        <title>MicrobeNet Type strains.</title>
        <authorList>
            <person name="Nicholson A.C."/>
        </authorList>
    </citation>
    <scope>NUCLEOTIDE SEQUENCE [LARGE SCALE GENOMIC DNA]</scope>
    <source>
        <strain evidence="1 2">CCUG 54536</strain>
    </source>
</reference>
<name>A0A846ZED2_9LACO</name>
<dbReference type="InterPro" id="IPR050580">
    <property type="entry name" value="2H_phosphoesterase_YjcG-like"/>
</dbReference>
<proteinExistence type="predicted"/>
<dbReference type="Proteomes" id="UP000590460">
    <property type="component" value="Unassembled WGS sequence"/>
</dbReference>
<dbReference type="EMBL" id="JAAXPO010000004">
    <property type="protein sequence ID" value="NKZ18424.1"/>
    <property type="molecule type" value="Genomic_DNA"/>
</dbReference>
<gene>
    <name evidence="1" type="ORF">HF966_04460</name>
</gene>
<keyword evidence="1" id="KW-0436">Ligase</keyword>
<dbReference type="InterPro" id="IPR009097">
    <property type="entry name" value="Cyclic_Pdiesterase"/>
</dbReference>
<protein>
    <submittedName>
        <fullName evidence="1">2'-5' RNA ligase family protein</fullName>
    </submittedName>
</protein>